<proteinExistence type="predicted"/>
<dbReference type="GO" id="GO:0005737">
    <property type="term" value="C:cytoplasm"/>
    <property type="evidence" value="ECO:0007669"/>
    <property type="project" value="UniProtKB-ARBA"/>
</dbReference>
<evidence type="ECO:0000313" key="9">
    <source>
        <dbReference type="Proteomes" id="UP001516023"/>
    </source>
</evidence>
<dbReference type="PANTHER" id="PTHR44027:SF7">
    <property type="entry name" value="DNAJ HOMOLOG SUBFAMILY C MEMBER 5 HOMOLOG"/>
    <property type="match status" value="1"/>
</dbReference>
<accession>A0ABD3QD61</accession>
<evidence type="ECO:0000259" key="7">
    <source>
        <dbReference type="PROSITE" id="PS50076"/>
    </source>
</evidence>
<dbReference type="PRINTS" id="PR00625">
    <property type="entry name" value="JDOMAIN"/>
</dbReference>
<dbReference type="InterPro" id="IPR036869">
    <property type="entry name" value="J_dom_sf"/>
</dbReference>
<feature type="domain" description="J" evidence="7">
    <location>
        <begin position="73"/>
        <end position="138"/>
    </location>
</feature>
<reference evidence="8 9" key="1">
    <citation type="journal article" date="2020" name="G3 (Bethesda)">
        <title>Improved Reference Genome for Cyclotella cryptica CCMP332, a Model for Cell Wall Morphogenesis, Salinity Adaptation, and Lipid Production in Diatoms (Bacillariophyta).</title>
        <authorList>
            <person name="Roberts W.R."/>
            <person name="Downey K.M."/>
            <person name="Ruck E.C."/>
            <person name="Traller J.C."/>
            <person name="Alverson A.J."/>
        </authorList>
    </citation>
    <scope>NUCLEOTIDE SEQUENCE [LARGE SCALE GENOMIC DNA]</scope>
    <source>
        <strain evidence="8 9">CCMP332</strain>
    </source>
</reference>
<dbReference type="PROSITE" id="PS00636">
    <property type="entry name" value="DNAJ_1"/>
    <property type="match status" value="1"/>
</dbReference>
<keyword evidence="4" id="KW-0143">Chaperone</keyword>
<dbReference type="PANTHER" id="PTHR44027">
    <property type="entry name" value="DNAJ HOMOLOG SUBFAMILY C MEMBER 5 HOMOLOG"/>
    <property type="match status" value="1"/>
</dbReference>
<keyword evidence="6" id="KW-0812">Transmembrane</keyword>
<evidence type="ECO:0000256" key="5">
    <source>
        <dbReference type="ARBA" id="ARBA00023288"/>
    </source>
</evidence>
<dbReference type="CDD" id="cd06257">
    <property type="entry name" value="DnaJ"/>
    <property type="match status" value="1"/>
</dbReference>
<keyword evidence="9" id="KW-1185">Reference proteome</keyword>
<keyword evidence="5" id="KW-0449">Lipoprotein</keyword>
<gene>
    <name evidence="8" type="ORF">HJC23_006869</name>
</gene>
<dbReference type="Gene3D" id="1.10.287.110">
    <property type="entry name" value="DnaJ domain"/>
    <property type="match status" value="1"/>
</dbReference>
<feature type="transmembrane region" description="Helical" evidence="6">
    <location>
        <begin position="153"/>
        <end position="171"/>
    </location>
</feature>
<keyword evidence="3" id="KW-0564">Palmitate</keyword>
<dbReference type="GO" id="GO:0016020">
    <property type="term" value="C:membrane"/>
    <property type="evidence" value="ECO:0007669"/>
    <property type="project" value="UniProtKB-SubCell"/>
</dbReference>
<dbReference type="EMBL" id="JABMIG020000051">
    <property type="protein sequence ID" value="KAL3797831.1"/>
    <property type="molecule type" value="Genomic_DNA"/>
</dbReference>
<evidence type="ECO:0000256" key="3">
    <source>
        <dbReference type="ARBA" id="ARBA00023139"/>
    </source>
</evidence>
<protein>
    <recommendedName>
        <fullName evidence="7">J domain-containing protein</fullName>
    </recommendedName>
</protein>
<dbReference type="InterPro" id="IPR051434">
    <property type="entry name" value="DnaJ_C_subfamily_member5"/>
</dbReference>
<dbReference type="InterPro" id="IPR018253">
    <property type="entry name" value="DnaJ_domain_CS"/>
</dbReference>
<dbReference type="AlphaFoldDB" id="A0ABD3QD61"/>
<dbReference type="Proteomes" id="UP001516023">
    <property type="component" value="Unassembled WGS sequence"/>
</dbReference>
<sequence>MSDENGGSQAAGGDDLSGLSGFFFYVFIVHPATAWILRPGRFERKKSIMYAIGFLALLAAIKTGMEMQAKGPNHYALLGVNRNSSPLDIKRAYKKLSLQLHPDKNPNDPTASAKFDRIKKAYDVLMDMEFREVYNKFGQEGINSNKRFDETTFFMELGVFYVTWGIMSYILTLGKRSGLARQWTFTGLIAMLVIEISIMTARGNPFPSWFFPQNTEYEAVWLLHSLFPAFMNGCRSIGGYLFVDLEAQTRQLLLALQEQNKDILLVLRDVQIGVQNIQANGGGGGGHRLTNAGASGTVSSVGGGAMPIRATPTGKIKEMQDRLQASNATVQQAVSQLKSDSKSSSNFGFYAMILGYVAFSYIFSS</sequence>
<dbReference type="Pfam" id="PF00226">
    <property type="entry name" value="DnaJ"/>
    <property type="match status" value="1"/>
</dbReference>
<feature type="transmembrane region" description="Helical" evidence="6">
    <location>
        <begin position="48"/>
        <end position="65"/>
    </location>
</feature>
<keyword evidence="2 6" id="KW-0472">Membrane</keyword>
<feature type="transmembrane region" description="Helical" evidence="6">
    <location>
        <begin position="16"/>
        <end position="36"/>
    </location>
</feature>
<dbReference type="SMART" id="SM00271">
    <property type="entry name" value="DnaJ"/>
    <property type="match status" value="1"/>
</dbReference>
<evidence type="ECO:0000256" key="4">
    <source>
        <dbReference type="ARBA" id="ARBA00023186"/>
    </source>
</evidence>
<evidence type="ECO:0000256" key="1">
    <source>
        <dbReference type="ARBA" id="ARBA00004635"/>
    </source>
</evidence>
<name>A0ABD3QD61_9STRA</name>
<organism evidence="8 9">
    <name type="scientific">Cyclotella cryptica</name>
    <dbReference type="NCBI Taxonomy" id="29204"/>
    <lineage>
        <taxon>Eukaryota</taxon>
        <taxon>Sar</taxon>
        <taxon>Stramenopiles</taxon>
        <taxon>Ochrophyta</taxon>
        <taxon>Bacillariophyta</taxon>
        <taxon>Coscinodiscophyceae</taxon>
        <taxon>Thalassiosirophycidae</taxon>
        <taxon>Stephanodiscales</taxon>
        <taxon>Stephanodiscaceae</taxon>
        <taxon>Cyclotella</taxon>
    </lineage>
</organism>
<evidence type="ECO:0000256" key="6">
    <source>
        <dbReference type="SAM" id="Phobius"/>
    </source>
</evidence>
<comment type="subcellular location">
    <subcellularLocation>
        <location evidence="1">Membrane</location>
        <topology evidence="1">Lipid-anchor</topology>
    </subcellularLocation>
</comment>
<feature type="transmembrane region" description="Helical" evidence="6">
    <location>
        <begin position="221"/>
        <end position="243"/>
    </location>
</feature>
<dbReference type="PROSITE" id="PS50076">
    <property type="entry name" value="DNAJ_2"/>
    <property type="match status" value="1"/>
</dbReference>
<evidence type="ECO:0000313" key="8">
    <source>
        <dbReference type="EMBL" id="KAL3797831.1"/>
    </source>
</evidence>
<dbReference type="SUPFAM" id="SSF46565">
    <property type="entry name" value="Chaperone J-domain"/>
    <property type="match status" value="1"/>
</dbReference>
<keyword evidence="6" id="KW-1133">Transmembrane helix</keyword>
<evidence type="ECO:0000256" key="2">
    <source>
        <dbReference type="ARBA" id="ARBA00023136"/>
    </source>
</evidence>
<feature type="transmembrane region" description="Helical" evidence="6">
    <location>
        <begin position="183"/>
        <end position="201"/>
    </location>
</feature>
<comment type="caution">
    <text evidence="8">The sequence shown here is derived from an EMBL/GenBank/DDBJ whole genome shotgun (WGS) entry which is preliminary data.</text>
</comment>
<feature type="transmembrane region" description="Helical" evidence="6">
    <location>
        <begin position="347"/>
        <end position="364"/>
    </location>
</feature>
<dbReference type="InterPro" id="IPR001623">
    <property type="entry name" value="DnaJ_domain"/>
</dbReference>